<feature type="domain" description="DUF4426" evidence="1">
    <location>
        <begin position="23"/>
        <end position="141"/>
    </location>
</feature>
<evidence type="ECO:0000313" key="2">
    <source>
        <dbReference type="EMBL" id="KEI69893.1"/>
    </source>
</evidence>
<name>A0A081K6W7_9GAMM</name>
<dbReference type="eggNOG" id="ENOG503303T">
    <property type="taxonomic scope" value="Bacteria"/>
</dbReference>
<dbReference type="EMBL" id="JOJP01000001">
    <property type="protein sequence ID" value="KEI69893.1"/>
    <property type="molecule type" value="Genomic_DNA"/>
</dbReference>
<gene>
    <name evidence="2" type="ORF">GV64_03275</name>
</gene>
<dbReference type="Gene3D" id="2.60.40.3340">
    <property type="entry name" value="Domain of unknown function DUF4426"/>
    <property type="match status" value="1"/>
</dbReference>
<dbReference type="STRING" id="305900.GV64_03275"/>
<dbReference type="Pfam" id="PF14467">
    <property type="entry name" value="DUF4426"/>
    <property type="match status" value="1"/>
</dbReference>
<keyword evidence="3" id="KW-1185">Reference proteome</keyword>
<proteinExistence type="predicted"/>
<reference evidence="2 3" key="1">
    <citation type="submission" date="2014-06" db="EMBL/GenBank/DDBJ databases">
        <title>Whole Genome Sequences of Three Symbiotic Endozoicomonas Bacteria.</title>
        <authorList>
            <person name="Neave M.J."/>
            <person name="Apprill A."/>
            <person name="Voolstra C.R."/>
        </authorList>
    </citation>
    <scope>NUCLEOTIDE SEQUENCE [LARGE SCALE GENOMIC DNA]</scope>
    <source>
        <strain evidence="2 3">DSM 22380</strain>
    </source>
</reference>
<dbReference type="Proteomes" id="UP000027997">
    <property type="component" value="Unassembled WGS sequence"/>
</dbReference>
<dbReference type="InterPro" id="IPR025218">
    <property type="entry name" value="DUF4426"/>
</dbReference>
<sequence length="142" mass="15849">MANPVIADSMIPEARVMDQEPVQLGSYQIYFSAFNSTFIPPSVAEQYNLRRGGRYGIVNIAIRDVAAGDMGKAVTGRISGHTMNLLTQKTNLQFSEVTEGSAIYYLADFKFSDEELLKFAIDVTPQGSSRSETLRFEQTFYK</sequence>
<evidence type="ECO:0000259" key="1">
    <source>
        <dbReference type="Pfam" id="PF14467"/>
    </source>
</evidence>
<comment type="caution">
    <text evidence="2">The sequence shown here is derived from an EMBL/GenBank/DDBJ whole genome shotgun (WGS) entry which is preliminary data.</text>
</comment>
<accession>A0A081K6W7</accession>
<evidence type="ECO:0000313" key="3">
    <source>
        <dbReference type="Proteomes" id="UP000027997"/>
    </source>
</evidence>
<organism evidence="2 3">
    <name type="scientific">Endozoicomonas elysicola</name>
    <dbReference type="NCBI Taxonomy" id="305900"/>
    <lineage>
        <taxon>Bacteria</taxon>
        <taxon>Pseudomonadati</taxon>
        <taxon>Pseudomonadota</taxon>
        <taxon>Gammaproteobacteria</taxon>
        <taxon>Oceanospirillales</taxon>
        <taxon>Endozoicomonadaceae</taxon>
        <taxon>Endozoicomonas</taxon>
    </lineage>
</organism>
<protein>
    <recommendedName>
        <fullName evidence="1">DUF4426 domain-containing protein</fullName>
    </recommendedName>
</protein>
<dbReference type="AlphaFoldDB" id="A0A081K6W7"/>